<reference evidence="2 3" key="1">
    <citation type="journal article" date="2023" name="Genes (Basel)">
        <title>Chromosome-Level Genome Assembly and Circadian Gene Repertoire of the Patagonia Blennie Eleginops maclovinus-The Closest Ancestral Proxy of Antarctic Cryonotothenioids.</title>
        <authorList>
            <person name="Cheng C.C."/>
            <person name="Rivera-Colon A.G."/>
            <person name="Minhas B.F."/>
            <person name="Wilson L."/>
            <person name="Rayamajhi N."/>
            <person name="Vargas-Chacoff L."/>
            <person name="Catchen J.M."/>
        </authorList>
    </citation>
    <scope>NUCLEOTIDE SEQUENCE [LARGE SCALE GENOMIC DNA]</scope>
    <source>
        <strain evidence="2">JMC-PN-2008</strain>
    </source>
</reference>
<dbReference type="Proteomes" id="UP001346869">
    <property type="component" value="Unassembled WGS sequence"/>
</dbReference>
<proteinExistence type="predicted"/>
<dbReference type="EMBL" id="JAUZQC010000012">
    <property type="protein sequence ID" value="KAK5861956.1"/>
    <property type="molecule type" value="Genomic_DNA"/>
</dbReference>
<evidence type="ECO:0000313" key="3">
    <source>
        <dbReference type="Proteomes" id="UP001346869"/>
    </source>
</evidence>
<evidence type="ECO:0000256" key="1">
    <source>
        <dbReference type="SAM" id="MobiDB-lite"/>
    </source>
</evidence>
<accession>A0AAN8AGK9</accession>
<feature type="compositionally biased region" description="Low complexity" evidence="1">
    <location>
        <begin position="44"/>
        <end position="55"/>
    </location>
</feature>
<protein>
    <submittedName>
        <fullName evidence="2">Uncharacterized protein</fullName>
    </submittedName>
</protein>
<name>A0AAN8AGK9_ELEMC</name>
<feature type="region of interest" description="Disordered" evidence="1">
    <location>
        <begin position="32"/>
        <end position="55"/>
    </location>
</feature>
<dbReference type="AlphaFoldDB" id="A0AAN8AGK9"/>
<evidence type="ECO:0000313" key="2">
    <source>
        <dbReference type="EMBL" id="KAK5861956.1"/>
    </source>
</evidence>
<comment type="caution">
    <text evidence="2">The sequence shown here is derived from an EMBL/GenBank/DDBJ whole genome shotgun (WGS) entry which is preliminary data.</text>
</comment>
<keyword evidence="3" id="KW-1185">Reference proteome</keyword>
<gene>
    <name evidence="2" type="ORF">PBY51_017392</name>
</gene>
<organism evidence="2 3">
    <name type="scientific">Eleginops maclovinus</name>
    <name type="common">Patagonian blennie</name>
    <name type="synonym">Eleginus maclovinus</name>
    <dbReference type="NCBI Taxonomy" id="56733"/>
    <lineage>
        <taxon>Eukaryota</taxon>
        <taxon>Metazoa</taxon>
        <taxon>Chordata</taxon>
        <taxon>Craniata</taxon>
        <taxon>Vertebrata</taxon>
        <taxon>Euteleostomi</taxon>
        <taxon>Actinopterygii</taxon>
        <taxon>Neopterygii</taxon>
        <taxon>Teleostei</taxon>
        <taxon>Neoteleostei</taxon>
        <taxon>Acanthomorphata</taxon>
        <taxon>Eupercaria</taxon>
        <taxon>Perciformes</taxon>
        <taxon>Notothenioidei</taxon>
        <taxon>Eleginopidae</taxon>
        <taxon>Eleginops</taxon>
    </lineage>
</organism>
<reference evidence="2 3" key="2">
    <citation type="journal article" date="2023" name="Mol. Biol. Evol.">
        <title>Genomics of Secondarily Temperate Adaptation in the Only Non-Antarctic Icefish.</title>
        <authorList>
            <person name="Rivera-Colon A.G."/>
            <person name="Rayamajhi N."/>
            <person name="Minhas B.F."/>
            <person name="Madrigal G."/>
            <person name="Bilyk K.T."/>
            <person name="Yoon V."/>
            <person name="Hune M."/>
            <person name="Gregory S."/>
            <person name="Cheng C.H.C."/>
            <person name="Catchen J.M."/>
        </authorList>
    </citation>
    <scope>NUCLEOTIDE SEQUENCE [LARGE SCALE GENOMIC DNA]</scope>
    <source>
        <strain evidence="2">JMC-PN-2008</strain>
    </source>
</reference>
<sequence length="69" mass="7322">MPTSTSIHPFPGPLPCPPLRLLPGRGWCQSGRPWGPSGDQWAVTGSSSTSLSLQSGARWGLVREPSLPK</sequence>